<dbReference type="InterPro" id="IPR003594">
    <property type="entry name" value="HATPase_dom"/>
</dbReference>
<evidence type="ECO:0000259" key="12">
    <source>
        <dbReference type="PROSITE" id="PS50109"/>
    </source>
</evidence>
<dbReference type="OrthoDB" id="9780487at2"/>
<evidence type="ECO:0000256" key="6">
    <source>
        <dbReference type="ARBA" id="ARBA00022692"/>
    </source>
</evidence>
<comment type="subcellular location">
    <subcellularLocation>
        <location evidence="2">Cell membrane</location>
        <topology evidence="2">Multi-pass membrane protein</topology>
    </subcellularLocation>
</comment>
<dbReference type="PROSITE" id="PS50109">
    <property type="entry name" value="HIS_KIN"/>
    <property type="match status" value="1"/>
</dbReference>
<dbReference type="PANTHER" id="PTHR45453">
    <property type="entry name" value="PHOSPHATE REGULON SENSOR PROTEIN PHOR"/>
    <property type="match status" value="1"/>
</dbReference>
<keyword evidence="14" id="KW-1185">Reference proteome</keyword>
<sequence length="317" mass="36275">MKLFLTVHLPWLLLELTSLGLFILLIWLDGYRDLGILLYGLGLILFLTVVVLAIDYRKNQGFYHYLQTGAMQKNSTGFVSRTLYGQLRDEQQLMEQQLAVLDQHYQTHIKFMHIWVHQMKTPVAVLALMAESDQLDSEDLLAETDRLKSGLATALNFVRLEDFKEDFLIERVSLAKIVKESIGEQKRSFIRHRVYPKFNDQTDFFVTTDKKWLQIMLYQLISNGIKYSHPESHLVFELDAKNRRLTIADSGCGIPESDLPRIFRPFFTGDNGRSSGEATGMGLYLVDMISEQLAISVALTSTQGVGTQVILTFQQDD</sequence>
<dbReference type="Gene3D" id="3.30.565.10">
    <property type="entry name" value="Histidine kinase-like ATPase, C-terminal domain"/>
    <property type="match status" value="1"/>
</dbReference>
<dbReference type="GO" id="GO:0000155">
    <property type="term" value="F:phosphorelay sensor kinase activity"/>
    <property type="evidence" value="ECO:0007669"/>
    <property type="project" value="TreeGrafter"/>
</dbReference>
<evidence type="ECO:0000256" key="10">
    <source>
        <dbReference type="ARBA" id="ARBA00023136"/>
    </source>
</evidence>
<proteinExistence type="predicted"/>
<reference evidence="13 14" key="1">
    <citation type="submission" date="2017-05" db="EMBL/GenBank/DDBJ databases">
        <title>The Genome Sequence of Enterococcus sp. 8G7_MSG3316.</title>
        <authorList>
            <consortium name="The Broad Institute Genomics Platform"/>
            <consortium name="The Broad Institute Genomic Center for Infectious Diseases"/>
            <person name="Earl A."/>
            <person name="Manson A."/>
            <person name="Schwartman J."/>
            <person name="Gilmore M."/>
            <person name="Abouelleil A."/>
            <person name="Cao P."/>
            <person name="Chapman S."/>
            <person name="Cusick C."/>
            <person name="Shea T."/>
            <person name="Young S."/>
            <person name="Neafsey D."/>
            <person name="Nusbaum C."/>
            <person name="Birren B."/>
        </authorList>
    </citation>
    <scope>NUCLEOTIDE SEQUENCE [LARGE SCALE GENOMIC DNA]</scope>
    <source>
        <strain evidence="13 14">8G7_MSG3316</strain>
    </source>
</reference>
<dbReference type="GO" id="GO:0004721">
    <property type="term" value="F:phosphoprotein phosphatase activity"/>
    <property type="evidence" value="ECO:0007669"/>
    <property type="project" value="TreeGrafter"/>
</dbReference>
<evidence type="ECO:0000256" key="4">
    <source>
        <dbReference type="ARBA" id="ARBA00022475"/>
    </source>
</evidence>
<dbReference type="InterPro" id="IPR050351">
    <property type="entry name" value="BphY/WalK/GraS-like"/>
</dbReference>
<evidence type="ECO:0000256" key="5">
    <source>
        <dbReference type="ARBA" id="ARBA00022679"/>
    </source>
</evidence>
<evidence type="ECO:0000313" key="14">
    <source>
        <dbReference type="Proteomes" id="UP000195043"/>
    </source>
</evidence>
<dbReference type="AlphaFoldDB" id="A0A242A5C6"/>
<organism evidence="13 14">
    <name type="scientific">Candidatus Enterococcus testudinis</name>
    <dbReference type="NCBI Taxonomy" id="1834191"/>
    <lineage>
        <taxon>Bacteria</taxon>
        <taxon>Bacillati</taxon>
        <taxon>Bacillota</taxon>
        <taxon>Bacilli</taxon>
        <taxon>Lactobacillales</taxon>
        <taxon>Enterococcaceae</taxon>
        <taxon>Enterococcus</taxon>
    </lineage>
</organism>
<evidence type="ECO:0000313" key="13">
    <source>
        <dbReference type="EMBL" id="OTN76119.1"/>
    </source>
</evidence>
<feature type="transmembrane region" description="Helical" evidence="11">
    <location>
        <begin position="7"/>
        <end position="28"/>
    </location>
</feature>
<feature type="domain" description="Histidine kinase" evidence="12">
    <location>
        <begin position="114"/>
        <end position="317"/>
    </location>
</feature>
<dbReference type="InterPro" id="IPR004358">
    <property type="entry name" value="Sig_transdc_His_kin-like_C"/>
</dbReference>
<keyword evidence="6 11" id="KW-0812">Transmembrane</keyword>
<dbReference type="InterPro" id="IPR005467">
    <property type="entry name" value="His_kinase_dom"/>
</dbReference>
<keyword evidence="4" id="KW-1003">Cell membrane</keyword>
<dbReference type="PRINTS" id="PR00344">
    <property type="entry name" value="BCTRLSENSOR"/>
</dbReference>
<keyword evidence="5" id="KW-0808">Transferase</keyword>
<dbReference type="EC" id="2.7.13.3" evidence="3"/>
<dbReference type="GO" id="GO:0016036">
    <property type="term" value="P:cellular response to phosphate starvation"/>
    <property type="evidence" value="ECO:0007669"/>
    <property type="project" value="TreeGrafter"/>
</dbReference>
<dbReference type="Pfam" id="PF02518">
    <property type="entry name" value="HATPase_c"/>
    <property type="match status" value="1"/>
</dbReference>
<dbReference type="RefSeq" id="WP_086274109.1">
    <property type="nucleotide sequence ID" value="NZ_NGKU01000001.1"/>
</dbReference>
<evidence type="ECO:0000256" key="7">
    <source>
        <dbReference type="ARBA" id="ARBA00022777"/>
    </source>
</evidence>
<keyword evidence="8 11" id="KW-1133">Transmembrane helix</keyword>
<evidence type="ECO:0000256" key="1">
    <source>
        <dbReference type="ARBA" id="ARBA00000085"/>
    </source>
</evidence>
<keyword evidence="9" id="KW-0902">Two-component regulatory system</keyword>
<feature type="transmembrane region" description="Helical" evidence="11">
    <location>
        <begin position="34"/>
        <end position="54"/>
    </location>
</feature>
<accession>A0A242A5C6</accession>
<dbReference type="InterPro" id="IPR036890">
    <property type="entry name" value="HATPase_C_sf"/>
</dbReference>
<keyword evidence="10 11" id="KW-0472">Membrane</keyword>
<dbReference type="EMBL" id="NGKU01000001">
    <property type="protein sequence ID" value="OTN76119.1"/>
    <property type="molecule type" value="Genomic_DNA"/>
</dbReference>
<dbReference type="SUPFAM" id="SSF55874">
    <property type="entry name" value="ATPase domain of HSP90 chaperone/DNA topoisomerase II/histidine kinase"/>
    <property type="match status" value="1"/>
</dbReference>
<protein>
    <recommendedName>
        <fullName evidence="3">histidine kinase</fullName>
        <ecNumber evidence="3">2.7.13.3</ecNumber>
    </recommendedName>
</protein>
<dbReference type="PANTHER" id="PTHR45453:SF2">
    <property type="entry name" value="HISTIDINE KINASE"/>
    <property type="match status" value="1"/>
</dbReference>
<comment type="catalytic activity">
    <reaction evidence="1">
        <text>ATP + protein L-histidine = ADP + protein N-phospho-L-histidine.</text>
        <dbReference type="EC" id="2.7.13.3"/>
    </reaction>
</comment>
<evidence type="ECO:0000256" key="11">
    <source>
        <dbReference type="SAM" id="Phobius"/>
    </source>
</evidence>
<evidence type="ECO:0000256" key="9">
    <source>
        <dbReference type="ARBA" id="ARBA00023012"/>
    </source>
</evidence>
<evidence type="ECO:0000256" key="8">
    <source>
        <dbReference type="ARBA" id="ARBA00022989"/>
    </source>
</evidence>
<comment type="caution">
    <text evidence="13">The sequence shown here is derived from an EMBL/GenBank/DDBJ whole genome shotgun (WGS) entry which is preliminary data.</text>
</comment>
<dbReference type="GO" id="GO:0005886">
    <property type="term" value="C:plasma membrane"/>
    <property type="evidence" value="ECO:0007669"/>
    <property type="project" value="UniProtKB-SubCell"/>
</dbReference>
<dbReference type="SMART" id="SM00387">
    <property type="entry name" value="HATPase_c"/>
    <property type="match status" value="1"/>
</dbReference>
<dbReference type="STRING" id="1834191.A5886_001196"/>
<keyword evidence="7" id="KW-0418">Kinase</keyword>
<evidence type="ECO:0000256" key="2">
    <source>
        <dbReference type="ARBA" id="ARBA00004651"/>
    </source>
</evidence>
<name>A0A242A5C6_9ENTE</name>
<evidence type="ECO:0000256" key="3">
    <source>
        <dbReference type="ARBA" id="ARBA00012438"/>
    </source>
</evidence>
<dbReference type="Proteomes" id="UP000195043">
    <property type="component" value="Unassembled WGS sequence"/>
</dbReference>
<gene>
    <name evidence="13" type="ORF">A5886_001196</name>
</gene>